<reference evidence="3 4" key="1">
    <citation type="submission" date="2018-10" db="EMBL/GenBank/DDBJ databases">
        <title>Draft Genome Sequence of Anaerotignum sp. KCTC 15736.</title>
        <authorList>
            <person name="Choi S.H."/>
            <person name="Kim J.S."/>
            <person name="Kang S.W."/>
            <person name="Lee J.S."/>
            <person name="Park S.H."/>
        </authorList>
    </citation>
    <scope>NUCLEOTIDE SEQUENCE [LARGE SCALE GENOMIC DNA]</scope>
    <source>
        <strain evidence="3 4">KCTC 15736</strain>
    </source>
</reference>
<dbReference type="Proteomes" id="UP000287361">
    <property type="component" value="Unassembled WGS sequence"/>
</dbReference>
<dbReference type="Gene3D" id="3.30.457.10">
    <property type="entry name" value="Copper amine oxidase-like, N-terminal domain"/>
    <property type="match status" value="1"/>
</dbReference>
<protein>
    <recommendedName>
        <fullName evidence="2">Copper amine oxidase-like N-terminal domain-containing protein</fullName>
    </recommendedName>
</protein>
<feature type="domain" description="Copper amine oxidase-like N-terminal" evidence="2">
    <location>
        <begin position="220"/>
        <end position="299"/>
    </location>
</feature>
<dbReference type="InterPro" id="IPR036582">
    <property type="entry name" value="Mao_N_sf"/>
</dbReference>
<feature type="chain" id="PRO_5019200323" description="Copper amine oxidase-like N-terminal domain-containing protein" evidence="1">
    <location>
        <begin position="26"/>
        <end position="301"/>
    </location>
</feature>
<organism evidence="3 4">
    <name type="scientific">Anaerotignum faecicola</name>
    <dbReference type="NCBI Taxonomy" id="2358141"/>
    <lineage>
        <taxon>Bacteria</taxon>
        <taxon>Bacillati</taxon>
        <taxon>Bacillota</taxon>
        <taxon>Clostridia</taxon>
        <taxon>Lachnospirales</taxon>
        <taxon>Anaerotignaceae</taxon>
        <taxon>Anaerotignum</taxon>
    </lineage>
</organism>
<dbReference type="AlphaFoldDB" id="A0A401LG17"/>
<evidence type="ECO:0000256" key="1">
    <source>
        <dbReference type="SAM" id="SignalP"/>
    </source>
</evidence>
<dbReference type="EMBL" id="BHVZ01000014">
    <property type="protein sequence ID" value="GCB30463.1"/>
    <property type="molecule type" value="Genomic_DNA"/>
</dbReference>
<dbReference type="OrthoDB" id="1684927at2"/>
<dbReference type="SUPFAM" id="SSF55383">
    <property type="entry name" value="Copper amine oxidase, domain N"/>
    <property type="match status" value="1"/>
</dbReference>
<evidence type="ECO:0000313" key="3">
    <source>
        <dbReference type="EMBL" id="GCB30463.1"/>
    </source>
</evidence>
<name>A0A401LG17_9FIRM</name>
<evidence type="ECO:0000259" key="2">
    <source>
        <dbReference type="Pfam" id="PF07833"/>
    </source>
</evidence>
<proteinExistence type="predicted"/>
<dbReference type="InterPro" id="IPR012854">
    <property type="entry name" value="Cu_amine_oxidase-like_N"/>
</dbReference>
<accession>A0A401LG17</accession>
<keyword evidence="1" id="KW-0732">Signal</keyword>
<keyword evidence="4" id="KW-1185">Reference proteome</keyword>
<comment type="caution">
    <text evidence="3">The sequence shown here is derived from an EMBL/GenBank/DDBJ whole genome shotgun (WGS) entry which is preliminary data.</text>
</comment>
<feature type="signal peptide" evidence="1">
    <location>
        <begin position="1"/>
        <end position="25"/>
    </location>
</feature>
<evidence type="ECO:0000313" key="4">
    <source>
        <dbReference type="Proteomes" id="UP000287361"/>
    </source>
</evidence>
<gene>
    <name evidence="3" type="ORF">KGMB03357_21240</name>
</gene>
<dbReference type="Pfam" id="PF07833">
    <property type="entry name" value="Cu_amine_oxidN1"/>
    <property type="match status" value="1"/>
</dbReference>
<sequence length="301" mass="32534">MKKNMTKVMAMGMVLTMLAGTTVFAVDRTATNDMAATGSEMDVKEEGFVTDSGKIISVEKSGTDGVSVVEIENKNGGLRFAVDANSLILDRKDGSYKTVADLTEGMEIAVVYSANSPMGMSLPPYLGSVTAVVANADADNMMVGHFGDDLTDETNKLQLNISDETRILNMEGAKIKLSAADVKNRDALVFYDITTRSIPAQTTPSLVLLLPQAEEVGEEMENEPKMQVQMMVPLREAAKENGYTVKWQGKQKPIVLEKDGTSIEITLGSAEYVVEGDMVMKAAMPSELKDGKTYVSSEIFN</sequence>